<protein>
    <recommendedName>
        <fullName evidence="8">Peptidase S54 rhomboid domain-containing protein</fullName>
    </recommendedName>
</protein>
<evidence type="ECO:0000256" key="7">
    <source>
        <dbReference type="SAM" id="Phobius"/>
    </source>
</evidence>
<accession>A0ABR3AZH1</accession>
<comment type="caution">
    <text evidence="9">The sequence shown here is derived from an EMBL/GenBank/DDBJ whole genome shotgun (WGS) entry which is preliminary data.</text>
</comment>
<proteinExistence type="inferred from homology"/>
<keyword evidence="10" id="KW-1185">Reference proteome</keyword>
<evidence type="ECO:0000259" key="8">
    <source>
        <dbReference type="Pfam" id="PF01694"/>
    </source>
</evidence>
<dbReference type="InterPro" id="IPR022764">
    <property type="entry name" value="Peptidase_S54_rhomboid_dom"/>
</dbReference>
<name>A0ABR3AZH1_PHYBL</name>
<reference evidence="9 10" key="1">
    <citation type="submission" date="2024-04" db="EMBL/GenBank/DDBJ databases">
        <title>Symmetric and asymmetric DNA N6-adenine methylation regulates different biological responses in Mucorales.</title>
        <authorList>
            <consortium name="Lawrence Berkeley National Laboratory"/>
            <person name="Lax C."/>
            <person name="Mondo S.J."/>
            <person name="Osorio-Concepcion M."/>
            <person name="Muszewska A."/>
            <person name="Corrochano-Luque M."/>
            <person name="Gutierrez G."/>
            <person name="Riley R."/>
            <person name="Lipzen A."/>
            <person name="Guo J."/>
            <person name="Hundley H."/>
            <person name="Amirebrahimi M."/>
            <person name="Ng V."/>
            <person name="Lorenzo-Gutierrez D."/>
            <person name="Binder U."/>
            <person name="Yang J."/>
            <person name="Song Y."/>
            <person name="Canovas D."/>
            <person name="Navarro E."/>
            <person name="Freitag M."/>
            <person name="Gabaldon T."/>
            <person name="Grigoriev I.V."/>
            <person name="Corrochano L.M."/>
            <person name="Nicolas F.E."/>
            <person name="Garre V."/>
        </authorList>
    </citation>
    <scope>NUCLEOTIDE SEQUENCE [LARGE SCALE GENOMIC DNA]</scope>
    <source>
        <strain evidence="9 10">L51</strain>
    </source>
</reference>
<evidence type="ECO:0000256" key="1">
    <source>
        <dbReference type="ARBA" id="ARBA00004141"/>
    </source>
</evidence>
<keyword evidence="5 7" id="KW-1133">Transmembrane helix</keyword>
<keyword evidence="6 7" id="KW-0472">Membrane</keyword>
<sequence length="182" mass="20426">MTDADKTMACLIGINLVVFGFWQVRSLKPFMNRWFLHHPGSPRSITLLTSCFSHQEVMHLGMNMLGLWSFGGILHDYLGREQFLALYLTMGVGANVASHIFSLAFRNSRPLMPSLGASGAIYGLLADTAFLYPHSSVSLIFLPFVPIKLGYALPALMSFDLAGILFKWRMFDHYVSLQIYTL</sequence>
<evidence type="ECO:0000313" key="10">
    <source>
        <dbReference type="Proteomes" id="UP001448207"/>
    </source>
</evidence>
<feature type="transmembrane region" description="Helical" evidence="7">
    <location>
        <begin position="112"/>
        <end position="132"/>
    </location>
</feature>
<dbReference type="Proteomes" id="UP001448207">
    <property type="component" value="Unassembled WGS sequence"/>
</dbReference>
<feature type="transmembrane region" description="Helical" evidence="7">
    <location>
        <begin position="84"/>
        <end position="105"/>
    </location>
</feature>
<feature type="transmembrane region" description="Helical" evidence="7">
    <location>
        <begin position="60"/>
        <end position="78"/>
    </location>
</feature>
<keyword evidence="3 7" id="KW-0812">Transmembrane</keyword>
<organism evidence="9 10">
    <name type="scientific">Phycomyces blakesleeanus</name>
    <dbReference type="NCBI Taxonomy" id="4837"/>
    <lineage>
        <taxon>Eukaryota</taxon>
        <taxon>Fungi</taxon>
        <taxon>Fungi incertae sedis</taxon>
        <taxon>Mucoromycota</taxon>
        <taxon>Mucoromycotina</taxon>
        <taxon>Mucoromycetes</taxon>
        <taxon>Mucorales</taxon>
        <taxon>Phycomycetaceae</taxon>
        <taxon>Phycomyces</taxon>
    </lineage>
</organism>
<evidence type="ECO:0000256" key="6">
    <source>
        <dbReference type="ARBA" id="ARBA00023136"/>
    </source>
</evidence>
<dbReference type="InterPro" id="IPR050925">
    <property type="entry name" value="Rhomboid_protease_S54"/>
</dbReference>
<dbReference type="SUPFAM" id="SSF144091">
    <property type="entry name" value="Rhomboid-like"/>
    <property type="match status" value="1"/>
</dbReference>
<dbReference type="PANTHER" id="PTHR43731">
    <property type="entry name" value="RHOMBOID PROTEASE"/>
    <property type="match status" value="1"/>
</dbReference>
<dbReference type="EMBL" id="JBCLYO010000011">
    <property type="protein sequence ID" value="KAL0085247.1"/>
    <property type="molecule type" value="Genomic_DNA"/>
</dbReference>
<gene>
    <name evidence="9" type="ORF">J3Q64DRAFT_1640693</name>
</gene>
<evidence type="ECO:0000313" key="9">
    <source>
        <dbReference type="EMBL" id="KAL0085247.1"/>
    </source>
</evidence>
<evidence type="ECO:0000256" key="4">
    <source>
        <dbReference type="ARBA" id="ARBA00022801"/>
    </source>
</evidence>
<feature type="transmembrane region" description="Helical" evidence="7">
    <location>
        <begin position="6"/>
        <end position="24"/>
    </location>
</feature>
<evidence type="ECO:0000256" key="3">
    <source>
        <dbReference type="ARBA" id="ARBA00022692"/>
    </source>
</evidence>
<comment type="subcellular location">
    <subcellularLocation>
        <location evidence="1">Membrane</location>
        <topology evidence="1">Multi-pass membrane protein</topology>
    </subcellularLocation>
</comment>
<dbReference type="InterPro" id="IPR035952">
    <property type="entry name" value="Rhomboid-like_sf"/>
</dbReference>
<keyword evidence="4" id="KW-0378">Hydrolase</keyword>
<evidence type="ECO:0000256" key="2">
    <source>
        <dbReference type="ARBA" id="ARBA00009045"/>
    </source>
</evidence>
<dbReference type="Gene3D" id="1.20.1540.10">
    <property type="entry name" value="Rhomboid-like"/>
    <property type="match status" value="1"/>
</dbReference>
<feature type="domain" description="Peptidase S54 rhomboid" evidence="8">
    <location>
        <begin position="45"/>
        <end position="169"/>
    </location>
</feature>
<evidence type="ECO:0000256" key="5">
    <source>
        <dbReference type="ARBA" id="ARBA00022989"/>
    </source>
</evidence>
<dbReference type="Pfam" id="PF01694">
    <property type="entry name" value="Rhomboid"/>
    <property type="match status" value="1"/>
</dbReference>
<feature type="transmembrane region" description="Helical" evidence="7">
    <location>
        <begin position="144"/>
        <end position="166"/>
    </location>
</feature>
<dbReference type="PANTHER" id="PTHR43731:SF14">
    <property type="entry name" value="PRESENILIN-ASSOCIATED RHOMBOID-LIKE PROTEIN, MITOCHONDRIAL"/>
    <property type="match status" value="1"/>
</dbReference>
<comment type="similarity">
    <text evidence="2">Belongs to the peptidase S54 family.</text>
</comment>